<keyword evidence="4" id="KW-1185">Reference proteome</keyword>
<sequence>MASSDGNLLECVAAADRSLKQQWQASLEQAIAELGALHTDAALAAQWRALPVRDAKSSAPAGEAPADDVPTGDAPGVDEPVSIAVLRRRRGRMDVYRATWEQACDDPAASIARVHAVLQSAARMPAWLPVVEGADVLEVLAPGTAVVHARFRLGWPTSPRDAILLTYAGAERDAAVYVATSVPRTPDAPSFLRPSPPYVRAHVHLSATVVRRVAPGRLAFAAYWSWDLHGALLGIRSNAMVAFFPRQLPSLWAYAAREGDGIARLVSYGAGVEVTALGGGVLDVSYTVLADEDEEEACADEEARVAFGADARVAPRTLLLALPAAGAGAWDVQIEAKAARGAPPAWRACGRAAAFGTVVRVEHGAVADAESFVRVRLEVRAGEGRGVRVNGAALEAETDAGADAAAALARPASVPLVRRIAAARRPRASRSPSPRSRSRSRSPTPSAPASPARAVSPLAALVRRNYIYFTSLLQEPEAKWKRVSDVRGVTVTQLDSIDPTLVVYRAEATFVGLSVWDFFSTLSYPELAAQWDAGVGDAELVRDMGGQSVVWHLHTRATWTTSARDAVLVQTAYKAPNSIHLFAFSAAGGALPGLAVPDAGAAIRTQVDLRGWSIEALSPTTVHVTLIEQSDPGGWLSKASLPAQMITSMASIGEYTIQHGAPPVATRLLHARAHTARYDHAQGAFTLVYAAARDELVDGRDTVEGEIRCSMEAWAPNLDVAVTPGPRHAACLRRHKLSLGGGGLWLTLEHSAEQLAHEPVTVVIRKGPAQSRERHVVLLNGTRMHVDTDDLDAAQVQALARRKRTKPQRVPLDFAVSGAEDAEAPAARAPAPAAAPAAPAHPMQAALDALFLLRRIDSERHPDPAGVPAGWTLVSERAGLYVRRKVLESLSPTVAVQRADKIVQGIAAEELVRLVSNVGCRHLWDERMGAATVLASYGSGASTASWTAHGTFPFRPRRFVVGSVTACGSQAAPLTPSGLLSPTSSRQPVYFHASASCEDAAVDAAGADAALPLGRVLIDGWIFETLDPYSPASYPIPSTRATHVVAIDYGGAMPAAVNALWNAPLPRATLRLEQFLRQHGPTPSLRTPPAWMHVAGDGHDDDRTLVWTLERPARAVALLTHDFAARTRTFEARVALPPQDVRQAPAPPPLSLPSAAAAGASPTSPTLHRATSRTLRRHDAAAAAAAAELVVLDVQLELQHYPQGYALEVAWDDAPGAPIDLSARPARMPSDALPLQVRVYDRPPSALQAATRDAVDRSHKHLVRVLLPDPGGVEAPAWCTRLQTSGAAVRLTATPLPAPSTAARAADTGQVPVTCNGKVAEITYGDDAARAVPDAAPLLDQLERVARPAAHAPSTPRTLPHGWTRAVDAEVLAHPLAEAHAPLARAPASDAAPAPGGGAARHPPGTASDAHGAPASGASSPGSARSAGAREPASGPRTPPAPMFGLLRPSTLSSMLSHGAKDDEGAQPPGHLHAEPAAPRTSLRGQPRYRRSTLVLVAIVSFLLGSLLRSFVQPADYVLVRAGGTDAPPARPEAPYAGVGMLDLAAREIEGLVRAARGLSMFGEPGGAPDALAHEASAEPMVSWREVRRFLDVRLSRRWDVVVALVRR</sequence>
<evidence type="ECO:0000256" key="1">
    <source>
        <dbReference type="SAM" id="MobiDB-lite"/>
    </source>
</evidence>
<feature type="compositionally biased region" description="Low complexity" evidence="1">
    <location>
        <begin position="1385"/>
        <end position="1430"/>
    </location>
</feature>
<dbReference type="SUPFAM" id="SSF55961">
    <property type="entry name" value="Bet v1-like"/>
    <property type="match status" value="3"/>
</dbReference>
<accession>A0AAF0E691</accession>
<evidence type="ECO:0000313" key="4">
    <source>
        <dbReference type="Proteomes" id="UP001214603"/>
    </source>
</evidence>
<feature type="region of interest" description="Disordered" evidence="1">
    <location>
        <begin position="56"/>
        <end position="77"/>
    </location>
</feature>
<dbReference type="CDD" id="cd00177">
    <property type="entry name" value="START"/>
    <property type="match status" value="1"/>
</dbReference>
<protein>
    <recommendedName>
        <fullName evidence="2">START domain-containing protein</fullName>
    </recommendedName>
</protein>
<dbReference type="PANTHER" id="PTHR19308">
    <property type="entry name" value="PHOSPHATIDYLCHOLINE TRANSFER PROTEIN"/>
    <property type="match status" value="1"/>
</dbReference>
<feature type="region of interest" description="Disordered" evidence="1">
    <location>
        <begin position="422"/>
        <end position="453"/>
    </location>
</feature>
<dbReference type="PROSITE" id="PS50848">
    <property type="entry name" value="START"/>
    <property type="match status" value="1"/>
</dbReference>
<dbReference type="PANTHER" id="PTHR19308:SF54">
    <property type="entry name" value="START DOMAIN-CONTAINING PROTEIN"/>
    <property type="match status" value="1"/>
</dbReference>
<dbReference type="InterPro" id="IPR023393">
    <property type="entry name" value="START-like_dom_sf"/>
</dbReference>
<evidence type="ECO:0000259" key="2">
    <source>
        <dbReference type="PROSITE" id="PS50848"/>
    </source>
</evidence>
<feature type="region of interest" description="Disordered" evidence="1">
    <location>
        <begin position="1136"/>
        <end position="1175"/>
    </location>
</feature>
<name>A0AAF0E691_9BASI</name>
<dbReference type="GO" id="GO:0008289">
    <property type="term" value="F:lipid binding"/>
    <property type="evidence" value="ECO:0007669"/>
    <property type="project" value="InterPro"/>
</dbReference>
<organism evidence="3 4">
    <name type="scientific">Malassezia obtusa</name>
    <dbReference type="NCBI Taxonomy" id="76774"/>
    <lineage>
        <taxon>Eukaryota</taxon>
        <taxon>Fungi</taxon>
        <taxon>Dikarya</taxon>
        <taxon>Basidiomycota</taxon>
        <taxon>Ustilaginomycotina</taxon>
        <taxon>Malasseziomycetes</taxon>
        <taxon>Malasseziales</taxon>
        <taxon>Malasseziaceae</taxon>
        <taxon>Malassezia</taxon>
    </lineage>
</organism>
<feature type="compositionally biased region" description="Low complexity" evidence="1">
    <location>
        <begin position="1152"/>
        <end position="1167"/>
    </location>
</feature>
<feature type="domain" description="START" evidence="2">
    <location>
        <begin position="469"/>
        <end position="653"/>
    </location>
</feature>
<dbReference type="GO" id="GO:0005737">
    <property type="term" value="C:cytoplasm"/>
    <property type="evidence" value="ECO:0007669"/>
    <property type="project" value="UniProtKB-ARBA"/>
</dbReference>
<proteinExistence type="predicted"/>
<dbReference type="Pfam" id="PF01852">
    <property type="entry name" value="START"/>
    <property type="match status" value="1"/>
</dbReference>
<dbReference type="InterPro" id="IPR002913">
    <property type="entry name" value="START_lipid-bd_dom"/>
</dbReference>
<dbReference type="Gene3D" id="3.30.530.20">
    <property type="match status" value="3"/>
</dbReference>
<gene>
    <name evidence="3" type="ORF">MOBT1_003009</name>
</gene>
<dbReference type="Proteomes" id="UP001214603">
    <property type="component" value="Chromosome 8"/>
</dbReference>
<reference evidence="3" key="1">
    <citation type="submission" date="2023-03" db="EMBL/GenBank/DDBJ databases">
        <title>Mating type loci evolution in Malassezia.</title>
        <authorList>
            <person name="Coelho M.A."/>
        </authorList>
    </citation>
    <scope>NUCLEOTIDE SEQUENCE</scope>
    <source>
        <strain evidence="3">CBS 7876</strain>
    </source>
</reference>
<feature type="compositionally biased region" description="Low complexity" evidence="1">
    <location>
        <begin position="429"/>
        <end position="453"/>
    </location>
</feature>
<dbReference type="InterPro" id="IPR051213">
    <property type="entry name" value="START_lipid_transfer"/>
</dbReference>
<dbReference type="EMBL" id="CP119941">
    <property type="protein sequence ID" value="WFD04302.1"/>
    <property type="molecule type" value="Genomic_DNA"/>
</dbReference>
<evidence type="ECO:0000313" key="3">
    <source>
        <dbReference type="EMBL" id="WFD04302.1"/>
    </source>
</evidence>
<feature type="region of interest" description="Disordered" evidence="1">
    <location>
        <begin position="1385"/>
        <end position="1485"/>
    </location>
</feature>